<dbReference type="RefSeq" id="XP_009547063.1">
    <property type="nucleotide sequence ID" value="XM_009548768.1"/>
</dbReference>
<dbReference type="EMBL" id="KI925459">
    <property type="protein sequence ID" value="ETW80295.1"/>
    <property type="molecule type" value="Genomic_DNA"/>
</dbReference>
<dbReference type="Proteomes" id="UP000030671">
    <property type="component" value="Unassembled WGS sequence"/>
</dbReference>
<feature type="region of interest" description="Disordered" evidence="1">
    <location>
        <begin position="1"/>
        <end position="247"/>
    </location>
</feature>
<feature type="compositionally biased region" description="Acidic residues" evidence="1">
    <location>
        <begin position="118"/>
        <end position="127"/>
    </location>
</feature>
<protein>
    <submittedName>
        <fullName evidence="2">Uncharacterized protein</fullName>
    </submittedName>
</protein>
<feature type="compositionally biased region" description="Polar residues" evidence="1">
    <location>
        <begin position="130"/>
        <end position="142"/>
    </location>
</feature>
<name>W4K4M8_HETIT</name>
<feature type="compositionally biased region" description="Low complexity" evidence="1">
    <location>
        <begin position="1"/>
        <end position="10"/>
    </location>
</feature>
<dbReference type="GeneID" id="20667227"/>
<dbReference type="HOGENOM" id="CLU_801819_0_0_1"/>
<evidence type="ECO:0000313" key="2">
    <source>
        <dbReference type="EMBL" id="ETW80295.1"/>
    </source>
</evidence>
<feature type="compositionally biased region" description="Basic and acidic residues" evidence="1">
    <location>
        <begin position="108"/>
        <end position="117"/>
    </location>
</feature>
<evidence type="ECO:0000256" key="1">
    <source>
        <dbReference type="SAM" id="MobiDB-lite"/>
    </source>
</evidence>
<organism evidence="2 3">
    <name type="scientific">Heterobasidion irregulare (strain TC 32-1)</name>
    <dbReference type="NCBI Taxonomy" id="747525"/>
    <lineage>
        <taxon>Eukaryota</taxon>
        <taxon>Fungi</taxon>
        <taxon>Dikarya</taxon>
        <taxon>Basidiomycota</taxon>
        <taxon>Agaricomycotina</taxon>
        <taxon>Agaricomycetes</taxon>
        <taxon>Russulales</taxon>
        <taxon>Bondarzewiaceae</taxon>
        <taxon>Heterobasidion</taxon>
        <taxon>Heterobasidion annosum species complex</taxon>
    </lineage>
</organism>
<gene>
    <name evidence="2" type="ORF">HETIRDRAFT_147771</name>
</gene>
<dbReference type="AlphaFoldDB" id="W4K4M8"/>
<feature type="region of interest" description="Disordered" evidence="1">
    <location>
        <begin position="300"/>
        <end position="346"/>
    </location>
</feature>
<sequence>MDREAAVAGLGLAGGTGPQWRRQGGEQYQRHGSLEGPRGRGMGAGSSPRGAKGQPPKVRRPHTSGGVPGDEASDSSSPAPRATRHHRSHSAAPSGLYGGAYVGSPGSLDRDEPAREADEADLVDGDASDLSATPVQTRSAHTSPASAPPPVLVSSPSSGAPGKLSTAPAISTTTSTTTTTAAGAAAATAPVPALDNDTLRPTPTARMRSRTPDPKRDYAGYGDLGSGRPAPALGLGVDGADGRGDDAGGGVELFRVFTAPQQETYNDLLRASEGDRERPRQNHFSRANKLARMGFVGGELVAGAGAGPGKQGSIGGQGQQQQQQPRSHGHRLGGGLKSLMQTLKGR</sequence>
<reference evidence="2 3" key="1">
    <citation type="journal article" date="2012" name="New Phytol.">
        <title>Insight into trade-off between wood decay and parasitism from the genome of a fungal forest pathogen.</title>
        <authorList>
            <person name="Olson A."/>
            <person name="Aerts A."/>
            <person name="Asiegbu F."/>
            <person name="Belbahri L."/>
            <person name="Bouzid O."/>
            <person name="Broberg A."/>
            <person name="Canback B."/>
            <person name="Coutinho P.M."/>
            <person name="Cullen D."/>
            <person name="Dalman K."/>
            <person name="Deflorio G."/>
            <person name="van Diepen L.T."/>
            <person name="Dunand C."/>
            <person name="Duplessis S."/>
            <person name="Durling M."/>
            <person name="Gonthier P."/>
            <person name="Grimwood J."/>
            <person name="Fossdal C.G."/>
            <person name="Hansson D."/>
            <person name="Henrissat B."/>
            <person name="Hietala A."/>
            <person name="Himmelstrand K."/>
            <person name="Hoffmeister D."/>
            <person name="Hogberg N."/>
            <person name="James T.Y."/>
            <person name="Karlsson M."/>
            <person name="Kohler A."/>
            <person name="Kues U."/>
            <person name="Lee Y.H."/>
            <person name="Lin Y.C."/>
            <person name="Lind M."/>
            <person name="Lindquist E."/>
            <person name="Lombard V."/>
            <person name="Lucas S."/>
            <person name="Lunden K."/>
            <person name="Morin E."/>
            <person name="Murat C."/>
            <person name="Park J."/>
            <person name="Raffaello T."/>
            <person name="Rouze P."/>
            <person name="Salamov A."/>
            <person name="Schmutz J."/>
            <person name="Solheim H."/>
            <person name="Stahlberg J."/>
            <person name="Velez H."/>
            <person name="de Vries R.P."/>
            <person name="Wiebenga A."/>
            <person name="Woodward S."/>
            <person name="Yakovlev I."/>
            <person name="Garbelotto M."/>
            <person name="Martin F."/>
            <person name="Grigoriev I.V."/>
            <person name="Stenlid J."/>
        </authorList>
    </citation>
    <scope>NUCLEOTIDE SEQUENCE [LARGE SCALE GENOMIC DNA]</scope>
    <source>
        <strain evidence="2 3">TC 32-1</strain>
    </source>
</reference>
<accession>W4K4M8</accession>
<dbReference type="KEGG" id="hir:HETIRDRAFT_147771"/>
<evidence type="ECO:0000313" key="3">
    <source>
        <dbReference type="Proteomes" id="UP000030671"/>
    </source>
</evidence>
<dbReference type="InParanoid" id="W4K4M8"/>
<feature type="compositionally biased region" description="Low complexity" evidence="1">
    <location>
        <begin position="152"/>
        <end position="193"/>
    </location>
</feature>
<keyword evidence="3" id="KW-1185">Reference proteome</keyword>
<feature type="compositionally biased region" description="Gly residues" evidence="1">
    <location>
        <begin position="304"/>
        <end position="318"/>
    </location>
</feature>
<proteinExistence type="predicted"/>